<evidence type="ECO:0000256" key="1">
    <source>
        <dbReference type="ARBA" id="ARBA00004651"/>
    </source>
</evidence>
<comment type="similarity">
    <text evidence="2">Belongs to the Rht family.</text>
</comment>
<evidence type="ECO:0000313" key="9">
    <source>
        <dbReference type="Proteomes" id="UP001361239"/>
    </source>
</evidence>
<evidence type="ECO:0000256" key="7">
    <source>
        <dbReference type="SAM" id="Phobius"/>
    </source>
</evidence>
<dbReference type="PIRSF" id="PIRSF006324">
    <property type="entry name" value="LeuE"/>
    <property type="match status" value="1"/>
</dbReference>
<evidence type="ECO:0000313" key="8">
    <source>
        <dbReference type="EMBL" id="MEJ5978128.1"/>
    </source>
</evidence>
<accession>A0ABU8RYN3</accession>
<reference evidence="8 9" key="1">
    <citation type="submission" date="2024-03" db="EMBL/GenBank/DDBJ databases">
        <authorList>
            <person name="Jo J.-H."/>
        </authorList>
    </citation>
    <scope>NUCLEOTIDE SEQUENCE [LARGE SCALE GENOMIC DNA]</scope>
    <source>
        <strain evidence="8 9">PS1R-30</strain>
    </source>
</reference>
<keyword evidence="5 7" id="KW-1133">Transmembrane helix</keyword>
<dbReference type="Proteomes" id="UP001361239">
    <property type="component" value="Unassembled WGS sequence"/>
</dbReference>
<evidence type="ECO:0000256" key="6">
    <source>
        <dbReference type="ARBA" id="ARBA00023136"/>
    </source>
</evidence>
<dbReference type="EMBL" id="JBBHJZ010000003">
    <property type="protein sequence ID" value="MEJ5978128.1"/>
    <property type="molecule type" value="Genomic_DNA"/>
</dbReference>
<name>A0ABU8RYN3_9SPHN</name>
<feature type="transmembrane region" description="Helical" evidence="7">
    <location>
        <begin position="72"/>
        <end position="92"/>
    </location>
</feature>
<feature type="transmembrane region" description="Helical" evidence="7">
    <location>
        <begin position="145"/>
        <end position="169"/>
    </location>
</feature>
<sequence length="212" mass="21758">MLDPARLAAFTLVTGATSLVPGPQMLFVMTQAAWRGPRAGMGALAGLQLGNLCWFIMAGLGLGALATASRHAFTGLAVIGALYLAWLGIQAIRDAGKGGHVETAPPRRAQSASLRDSLAIALSNPKSLVYVLALLPPFVDPRQPVAPQLAVLAAIAVTCDFLIGTVYVVAGSKLAAAMQRPALRARLEWGVGAVFLLIAAGVIAGLVRSGGL</sequence>
<dbReference type="InterPro" id="IPR001123">
    <property type="entry name" value="LeuE-type"/>
</dbReference>
<keyword evidence="6 7" id="KW-0472">Membrane</keyword>
<dbReference type="Pfam" id="PF01810">
    <property type="entry name" value="LysE"/>
    <property type="match status" value="1"/>
</dbReference>
<keyword evidence="4 7" id="KW-0812">Transmembrane</keyword>
<dbReference type="RefSeq" id="WP_339588067.1">
    <property type="nucleotide sequence ID" value="NZ_JBBHJZ010000003.1"/>
</dbReference>
<keyword evidence="3" id="KW-1003">Cell membrane</keyword>
<protein>
    <submittedName>
        <fullName evidence="8">LysE family translocator</fullName>
    </submittedName>
</protein>
<evidence type="ECO:0000256" key="3">
    <source>
        <dbReference type="ARBA" id="ARBA00022475"/>
    </source>
</evidence>
<comment type="subcellular location">
    <subcellularLocation>
        <location evidence="1">Cell membrane</location>
        <topology evidence="1">Multi-pass membrane protein</topology>
    </subcellularLocation>
</comment>
<feature type="transmembrane region" description="Helical" evidence="7">
    <location>
        <begin position="189"/>
        <end position="207"/>
    </location>
</feature>
<proteinExistence type="inferred from homology"/>
<organism evidence="8 9">
    <name type="scientific">Novosphingobium anseongense</name>
    <dbReference type="NCBI Taxonomy" id="3133436"/>
    <lineage>
        <taxon>Bacteria</taxon>
        <taxon>Pseudomonadati</taxon>
        <taxon>Pseudomonadota</taxon>
        <taxon>Alphaproteobacteria</taxon>
        <taxon>Sphingomonadales</taxon>
        <taxon>Sphingomonadaceae</taxon>
        <taxon>Novosphingobium</taxon>
    </lineage>
</organism>
<dbReference type="PANTHER" id="PTHR30086">
    <property type="entry name" value="ARGININE EXPORTER PROTEIN ARGO"/>
    <property type="match status" value="1"/>
</dbReference>
<comment type="caution">
    <text evidence="8">The sequence shown here is derived from an EMBL/GenBank/DDBJ whole genome shotgun (WGS) entry which is preliminary data.</text>
</comment>
<dbReference type="PANTHER" id="PTHR30086:SF14">
    <property type="entry name" value="HOMOSERINE_HOMOSERINE LACTONE EFFLUX PROTEIN"/>
    <property type="match status" value="1"/>
</dbReference>
<evidence type="ECO:0000256" key="5">
    <source>
        <dbReference type="ARBA" id="ARBA00022989"/>
    </source>
</evidence>
<evidence type="ECO:0000256" key="4">
    <source>
        <dbReference type="ARBA" id="ARBA00022692"/>
    </source>
</evidence>
<evidence type="ECO:0000256" key="2">
    <source>
        <dbReference type="ARBA" id="ARBA00007928"/>
    </source>
</evidence>
<keyword evidence="9" id="KW-1185">Reference proteome</keyword>
<gene>
    <name evidence="8" type="ORF">WG901_15860</name>
</gene>
<feature type="transmembrane region" description="Helical" evidence="7">
    <location>
        <begin position="45"/>
        <end position="65"/>
    </location>
</feature>